<evidence type="ECO:0000256" key="2">
    <source>
        <dbReference type="SAM" id="SignalP"/>
    </source>
</evidence>
<dbReference type="RefSeq" id="WP_091671560.1">
    <property type="nucleotide sequence ID" value="NZ_LT594323.1"/>
</dbReference>
<keyword evidence="2" id="KW-0732">Signal</keyword>
<sequence>MVTFLKRKATVVALAVLTLTLAGGGIAAAAQSNPQPRPGQARTSTQPPVTAAERAAVKASKSIGIESVATSFAVIVVWNPTTGTTTVARSSAPGITVNRLGTGQFSVNFPVSVLNAVHAATLGDASDCCIPDAGEIGVAPRVLTPTAVFVQTRNSSGTPANRSFHLVVHLIS</sequence>
<evidence type="ECO:0000313" key="4">
    <source>
        <dbReference type="Proteomes" id="UP000199385"/>
    </source>
</evidence>
<gene>
    <name evidence="3" type="ORF">GA0070611_5905</name>
</gene>
<accession>A0A1A9AA07</accession>
<evidence type="ECO:0000256" key="1">
    <source>
        <dbReference type="SAM" id="MobiDB-lite"/>
    </source>
</evidence>
<dbReference type="Proteomes" id="UP000199385">
    <property type="component" value="Chromosome I"/>
</dbReference>
<name>A0A1A9AA07_9ACTN</name>
<dbReference type="STRING" id="261654.GA0070611_5905"/>
<proteinExistence type="predicted"/>
<evidence type="ECO:0000313" key="3">
    <source>
        <dbReference type="EMBL" id="SBT53007.1"/>
    </source>
</evidence>
<feature type="chain" id="PRO_5008383352" description="Secreted protein" evidence="2">
    <location>
        <begin position="30"/>
        <end position="172"/>
    </location>
</feature>
<reference evidence="4" key="1">
    <citation type="submission" date="2016-06" db="EMBL/GenBank/DDBJ databases">
        <authorList>
            <person name="Varghese N."/>
            <person name="Submissions Spin"/>
        </authorList>
    </citation>
    <scope>NUCLEOTIDE SEQUENCE [LARGE SCALE GENOMIC DNA]</scope>
    <source>
        <strain evidence="4">DSM 44815</strain>
    </source>
</reference>
<evidence type="ECO:0008006" key="5">
    <source>
        <dbReference type="Google" id="ProtNLM"/>
    </source>
</evidence>
<organism evidence="3 4">
    <name type="scientific">Micromonospora auratinigra</name>
    <dbReference type="NCBI Taxonomy" id="261654"/>
    <lineage>
        <taxon>Bacteria</taxon>
        <taxon>Bacillati</taxon>
        <taxon>Actinomycetota</taxon>
        <taxon>Actinomycetes</taxon>
        <taxon>Micromonosporales</taxon>
        <taxon>Micromonosporaceae</taxon>
        <taxon>Micromonospora</taxon>
    </lineage>
</organism>
<dbReference type="AlphaFoldDB" id="A0A1A9AA07"/>
<feature type="region of interest" description="Disordered" evidence="1">
    <location>
        <begin position="29"/>
        <end position="49"/>
    </location>
</feature>
<protein>
    <recommendedName>
        <fullName evidence="5">Secreted protein</fullName>
    </recommendedName>
</protein>
<dbReference type="EMBL" id="LT594323">
    <property type="protein sequence ID" value="SBT53007.1"/>
    <property type="molecule type" value="Genomic_DNA"/>
</dbReference>
<dbReference type="PATRIC" id="fig|261654.4.peg.5979"/>
<dbReference type="OrthoDB" id="3375999at2"/>
<feature type="signal peptide" evidence="2">
    <location>
        <begin position="1"/>
        <end position="29"/>
    </location>
</feature>
<keyword evidence="4" id="KW-1185">Reference proteome</keyword>